<reference evidence="1" key="1">
    <citation type="submission" date="2024-09" db="EMBL/GenBank/DDBJ databases">
        <title>Draft Genome Sequences of Neofusicoccum parvum.</title>
        <authorList>
            <person name="Ashida A."/>
            <person name="Camagna M."/>
            <person name="Tanaka A."/>
            <person name="Takemoto D."/>
        </authorList>
    </citation>
    <scope>NUCLEOTIDE SEQUENCE</scope>
    <source>
        <strain evidence="1">PPO83</strain>
    </source>
</reference>
<accession>A0ACB5SD13</accession>
<evidence type="ECO:0000313" key="1">
    <source>
        <dbReference type="EMBL" id="GME35665.1"/>
    </source>
</evidence>
<keyword evidence="2" id="KW-1185">Reference proteome</keyword>
<sequence length="165" mass="17029">MADLDLGAERRRLFLPDPGDTIVDGDTPYGGDNGDGNGSSDISNISDISDNSDINDNSSSSSSSNDGNDDSADNNSNLSPSPSPSTNGLSSAAALPPPAQSLADLIGNVGAPLGLTVPPVGQEKAFLHEVARALVDVMGWRIPLDDVDANLRLWEAMSALVRVVE</sequence>
<protein>
    <submittedName>
        <fullName evidence="1">Uncharacterized protein</fullName>
    </submittedName>
</protein>
<dbReference type="EMBL" id="BSXG01000275">
    <property type="protein sequence ID" value="GME35665.1"/>
    <property type="molecule type" value="Genomic_DNA"/>
</dbReference>
<proteinExistence type="predicted"/>
<gene>
    <name evidence="1" type="primary">g2087</name>
    <name evidence="1" type="ORF">NpPPO83_00002087</name>
</gene>
<evidence type="ECO:0000313" key="2">
    <source>
        <dbReference type="Proteomes" id="UP001165186"/>
    </source>
</evidence>
<dbReference type="Proteomes" id="UP001165186">
    <property type="component" value="Unassembled WGS sequence"/>
</dbReference>
<name>A0ACB5SD13_9PEZI</name>
<comment type="caution">
    <text evidence="1">The sequence shown here is derived from an EMBL/GenBank/DDBJ whole genome shotgun (WGS) entry which is preliminary data.</text>
</comment>
<organism evidence="1 2">
    <name type="scientific">Neofusicoccum parvum</name>
    <dbReference type="NCBI Taxonomy" id="310453"/>
    <lineage>
        <taxon>Eukaryota</taxon>
        <taxon>Fungi</taxon>
        <taxon>Dikarya</taxon>
        <taxon>Ascomycota</taxon>
        <taxon>Pezizomycotina</taxon>
        <taxon>Dothideomycetes</taxon>
        <taxon>Dothideomycetes incertae sedis</taxon>
        <taxon>Botryosphaeriales</taxon>
        <taxon>Botryosphaeriaceae</taxon>
        <taxon>Neofusicoccum</taxon>
    </lineage>
</organism>